<dbReference type="GO" id="GO:0005011">
    <property type="term" value="F:macrophage colony-stimulating factor receptor activity"/>
    <property type="evidence" value="ECO:0007669"/>
    <property type="project" value="TreeGrafter"/>
</dbReference>
<evidence type="ECO:0000256" key="4">
    <source>
        <dbReference type="SAM" id="MobiDB-lite"/>
    </source>
</evidence>
<keyword evidence="2" id="KW-0547">Nucleotide-binding</keyword>
<dbReference type="InterPro" id="IPR050122">
    <property type="entry name" value="RTK"/>
</dbReference>
<comment type="caution">
    <text evidence="6">The sequence shown here is derived from an EMBL/GenBank/DDBJ whole genome shotgun (WGS) entry which is preliminary data.</text>
</comment>
<accession>A0A5A9PH33</accession>
<dbReference type="SUPFAM" id="SSF56112">
    <property type="entry name" value="Protein kinase-like (PK-like)"/>
    <property type="match status" value="1"/>
</dbReference>
<dbReference type="GO" id="GO:0030316">
    <property type="term" value="P:osteoclast differentiation"/>
    <property type="evidence" value="ECO:0007669"/>
    <property type="project" value="TreeGrafter"/>
</dbReference>
<evidence type="ECO:0000256" key="1">
    <source>
        <dbReference type="ARBA" id="ARBA00004308"/>
    </source>
</evidence>
<gene>
    <name evidence="6" type="ORF">E1301_Tti020391</name>
</gene>
<feature type="domain" description="Serine-threonine/tyrosine-protein kinase catalytic" evidence="5">
    <location>
        <begin position="64"/>
        <end position="122"/>
    </location>
</feature>
<dbReference type="PANTHER" id="PTHR24416">
    <property type="entry name" value="TYROSINE-PROTEIN KINASE RECEPTOR"/>
    <property type="match status" value="1"/>
</dbReference>
<protein>
    <submittedName>
        <fullName evidence="6">Macrophage colony-stimulating factor 1 receptor CSF-1 receptor</fullName>
    </submittedName>
</protein>
<dbReference type="GO" id="GO:0005524">
    <property type="term" value="F:ATP binding"/>
    <property type="evidence" value="ECO:0007669"/>
    <property type="project" value="UniProtKB-KW"/>
</dbReference>
<feature type="region of interest" description="Disordered" evidence="4">
    <location>
        <begin position="41"/>
        <end position="67"/>
    </location>
</feature>
<evidence type="ECO:0000256" key="3">
    <source>
        <dbReference type="ARBA" id="ARBA00022840"/>
    </source>
</evidence>
<dbReference type="InterPro" id="IPR011009">
    <property type="entry name" value="Kinase-like_dom_sf"/>
</dbReference>
<proteinExistence type="predicted"/>
<evidence type="ECO:0000256" key="2">
    <source>
        <dbReference type="ARBA" id="ARBA00022741"/>
    </source>
</evidence>
<dbReference type="Proteomes" id="UP000324632">
    <property type="component" value="Chromosome 6"/>
</dbReference>
<dbReference type="GO" id="GO:0007169">
    <property type="term" value="P:cell surface receptor protein tyrosine kinase signaling pathway"/>
    <property type="evidence" value="ECO:0007669"/>
    <property type="project" value="TreeGrafter"/>
</dbReference>
<dbReference type="GO" id="GO:0005886">
    <property type="term" value="C:plasma membrane"/>
    <property type="evidence" value="ECO:0007669"/>
    <property type="project" value="TreeGrafter"/>
</dbReference>
<comment type="subcellular location">
    <subcellularLocation>
        <location evidence="1">Endomembrane system</location>
    </subcellularLocation>
</comment>
<keyword evidence="6" id="KW-0675">Receptor</keyword>
<dbReference type="EMBL" id="SOYY01000006">
    <property type="protein sequence ID" value="KAA0720491.1"/>
    <property type="molecule type" value="Genomic_DNA"/>
</dbReference>
<evidence type="ECO:0000313" key="6">
    <source>
        <dbReference type="EMBL" id="KAA0720491.1"/>
    </source>
</evidence>
<dbReference type="PANTHER" id="PTHR24416:SF47">
    <property type="entry name" value="MACROPHAGE COLONY-STIMULATING FACTOR 1 RECEPTOR"/>
    <property type="match status" value="1"/>
</dbReference>
<dbReference type="Pfam" id="PF07714">
    <property type="entry name" value="PK_Tyr_Ser-Thr"/>
    <property type="match status" value="1"/>
</dbReference>
<keyword evidence="7" id="KW-1185">Reference proteome</keyword>
<dbReference type="GO" id="GO:0043408">
    <property type="term" value="P:regulation of MAPK cascade"/>
    <property type="evidence" value="ECO:0007669"/>
    <property type="project" value="TreeGrafter"/>
</dbReference>
<evidence type="ECO:0000259" key="5">
    <source>
        <dbReference type="Pfam" id="PF07714"/>
    </source>
</evidence>
<dbReference type="GO" id="GO:0019838">
    <property type="term" value="F:growth factor binding"/>
    <property type="evidence" value="ECO:0007669"/>
    <property type="project" value="TreeGrafter"/>
</dbReference>
<dbReference type="GO" id="GO:1990682">
    <property type="term" value="C:CSF1-CSF1R complex"/>
    <property type="evidence" value="ECO:0007669"/>
    <property type="project" value="TreeGrafter"/>
</dbReference>
<reference evidence="6 7" key="1">
    <citation type="journal article" date="2019" name="Mol. Ecol. Resour.">
        <title>Chromosome-level genome assembly of Triplophysa tibetana, a fish adapted to the harsh high-altitude environment of the Tibetan Plateau.</title>
        <authorList>
            <person name="Yang X."/>
            <person name="Liu H."/>
            <person name="Ma Z."/>
            <person name="Zou Y."/>
            <person name="Zou M."/>
            <person name="Mao Y."/>
            <person name="Li X."/>
            <person name="Wang H."/>
            <person name="Chen T."/>
            <person name="Wang W."/>
            <person name="Yang R."/>
        </authorList>
    </citation>
    <scope>NUCLEOTIDE SEQUENCE [LARGE SCALE GENOMIC DNA]</scope>
    <source>
        <strain evidence="6">TTIB1903HZAU</strain>
        <tissue evidence="6">Muscle</tissue>
    </source>
</reference>
<dbReference type="GO" id="GO:0030335">
    <property type="term" value="P:positive regulation of cell migration"/>
    <property type="evidence" value="ECO:0007669"/>
    <property type="project" value="TreeGrafter"/>
</dbReference>
<dbReference type="InterPro" id="IPR001245">
    <property type="entry name" value="Ser-Thr/Tyr_kinase_cat_dom"/>
</dbReference>
<dbReference type="AlphaFoldDB" id="A0A5A9PH33"/>
<evidence type="ECO:0000313" key="7">
    <source>
        <dbReference type="Proteomes" id="UP000324632"/>
    </source>
</evidence>
<organism evidence="6 7">
    <name type="scientific">Triplophysa tibetana</name>
    <dbReference type="NCBI Taxonomy" id="1572043"/>
    <lineage>
        <taxon>Eukaryota</taxon>
        <taxon>Metazoa</taxon>
        <taxon>Chordata</taxon>
        <taxon>Craniata</taxon>
        <taxon>Vertebrata</taxon>
        <taxon>Euteleostomi</taxon>
        <taxon>Actinopterygii</taxon>
        <taxon>Neopterygii</taxon>
        <taxon>Teleostei</taxon>
        <taxon>Ostariophysi</taxon>
        <taxon>Cypriniformes</taxon>
        <taxon>Nemacheilidae</taxon>
        <taxon>Triplophysa</taxon>
    </lineage>
</organism>
<keyword evidence="3" id="KW-0067">ATP-binding</keyword>
<dbReference type="GO" id="GO:0012505">
    <property type="term" value="C:endomembrane system"/>
    <property type="evidence" value="ECO:0007669"/>
    <property type="project" value="UniProtKB-SubCell"/>
</dbReference>
<name>A0A5A9PH33_9TELE</name>
<dbReference type="GO" id="GO:0043235">
    <property type="term" value="C:receptor complex"/>
    <property type="evidence" value="ECO:0007669"/>
    <property type="project" value="TreeGrafter"/>
</dbReference>
<sequence length="170" mass="19098">MVIQTLWSRVAVFLWEPATTSFTTRAVTSVAKALLSAKASSVGDVGTPPRSSDRSPTDGGKPSGMTPYPNVVVDAHFYKMIKEGYHMSQPDFAPPEMYTIMKMCWTLDPTLRPNFSNISEQIATLLSKELNQQQMPYPEFQRQLIGKECILAPESLYREETRPLMNSSFI</sequence>
<dbReference type="Gene3D" id="1.10.510.10">
    <property type="entry name" value="Transferase(Phosphotransferase) domain 1"/>
    <property type="match status" value="1"/>
</dbReference>